<dbReference type="GO" id="GO:0000287">
    <property type="term" value="F:magnesium ion binding"/>
    <property type="evidence" value="ECO:0007669"/>
    <property type="project" value="TreeGrafter"/>
</dbReference>
<evidence type="ECO:0000313" key="2">
    <source>
        <dbReference type="Proteomes" id="UP000243297"/>
    </source>
</evidence>
<dbReference type="GO" id="GO:0005829">
    <property type="term" value="C:cytosol"/>
    <property type="evidence" value="ECO:0007669"/>
    <property type="project" value="TreeGrafter"/>
</dbReference>
<organism evidence="1 2">
    <name type="scientific">Anaerorhabdus furcosa</name>
    <dbReference type="NCBI Taxonomy" id="118967"/>
    <lineage>
        <taxon>Bacteria</taxon>
        <taxon>Bacillati</taxon>
        <taxon>Bacillota</taxon>
        <taxon>Erysipelotrichia</taxon>
        <taxon>Erysipelotrichales</taxon>
        <taxon>Erysipelotrichaceae</taxon>
        <taxon>Anaerorhabdus</taxon>
    </lineage>
</organism>
<dbReference type="SUPFAM" id="SSF56784">
    <property type="entry name" value="HAD-like"/>
    <property type="match status" value="1"/>
</dbReference>
<keyword evidence="2" id="KW-1185">Reference proteome</keyword>
<dbReference type="EMBL" id="FUWY01000003">
    <property type="protein sequence ID" value="SJZ68498.1"/>
    <property type="molecule type" value="Genomic_DNA"/>
</dbReference>
<dbReference type="InterPro" id="IPR000150">
    <property type="entry name" value="Cof"/>
</dbReference>
<dbReference type="SFLD" id="SFLDG01140">
    <property type="entry name" value="C2.B:_Phosphomannomutase_and_P"/>
    <property type="match status" value="1"/>
</dbReference>
<evidence type="ECO:0000313" key="1">
    <source>
        <dbReference type="EMBL" id="SJZ68498.1"/>
    </source>
</evidence>
<dbReference type="OrthoDB" id="9814970at2"/>
<dbReference type="RefSeq" id="WP_159443744.1">
    <property type="nucleotide sequence ID" value="NZ_FUWY01000003.1"/>
</dbReference>
<sequence>MSYIFLDIDGTLYSPQINAVPYSAMEAMKQAKANGHKLFVCTGRSLSAAKLFLNLDVDGFVFSAGAVVYVQGKRIHDRSMSEKEIEQLIEIAKKHNLGYCLEGNAGAYYDEKAFRHVFDYFSKSAKNMEEGKEIMQSNCYYPLEYRDKSDRVAKICFYGEDEMFINQMKTDLPPEFQALTTLRNPRIRSHCVEISYRTETKSTAAKLVCETFGASLEEAIGIGDSSNDYEMIRDCGIGIAMGNGSADIKEVADYITTDILEDGIYNALKHYEII</sequence>
<dbReference type="Gene3D" id="3.40.50.1000">
    <property type="entry name" value="HAD superfamily/HAD-like"/>
    <property type="match status" value="1"/>
</dbReference>
<dbReference type="Pfam" id="PF08282">
    <property type="entry name" value="Hydrolase_3"/>
    <property type="match status" value="1"/>
</dbReference>
<evidence type="ECO:0008006" key="3">
    <source>
        <dbReference type="Google" id="ProtNLM"/>
    </source>
</evidence>
<dbReference type="InterPro" id="IPR023214">
    <property type="entry name" value="HAD_sf"/>
</dbReference>
<dbReference type="NCBIfam" id="TIGR01484">
    <property type="entry name" value="HAD-SF-IIB"/>
    <property type="match status" value="1"/>
</dbReference>
<dbReference type="Proteomes" id="UP000243297">
    <property type="component" value="Unassembled WGS sequence"/>
</dbReference>
<dbReference type="PANTHER" id="PTHR10000">
    <property type="entry name" value="PHOSPHOSERINE PHOSPHATASE"/>
    <property type="match status" value="1"/>
</dbReference>
<dbReference type="Gene3D" id="3.30.1240.10">
    <property type="match status" value="1"/>
</dbReference>
<accession>A0A1T4MP45</accession>
<dbReference type="InterPro" id="IPR036412">
    <property type="entry name" value="HAD-like_sf"/>
</dbReference>
<name>A0A1T4MP45_9FIRM</name>
<dbReference type="SFLD" id="SFLDS00003">
    <property type="entry name" value="Haloacid_Dehalogenase"/>
    <property type="match status" value="1"/>
</dbReference>
<dbReference type="NCBIfam" id="TIGR00099">
    <property type="entry name" value="Cof-subfamily"/>
    <property type="match status" value="1"/>
</dbReference>
<reference evidence="2" key="1">
    <citation type="submission" date="2017-02" db="EMBL/GenBank/DDBJ databases">
        <authorList>
            <person name="Varghese N."/>
            <person name="Submissions S."/>
        </authorList>
    </citation>
    <scope>NUCLEOTIDE SEQUENCE [LARGE SCALE GENOMIC DNA]</scope>
    <source>
        <strain evidence="2">ATCC 25662</strain>
    </source>
</reference>
<gene>
    <name evidence="1" type="ORF">SAMN02745191_1327</name>
</gene>
<dbReference type="PROSITE" id="PS01228">
    <property type="entry name" value="COF_1"/>
    <property type="match status" value="1"/>
</dbReference>
<protein>
    <recommendedName>
        <fullName evidence="3">Haloacid dehalogenase-like hydrolase</fullName>
    </recommendedName>
</protein>
<dbReference type="InterPro" id="IPR006379">
    <property type="entry name" value="HAD-SF_hydro_IIB"/>
</dbReference>
<dbReference type="PANTHER" id="PTHR10000:SF25">
    <property type="entry name" value="PHOSPHATASE YKRA-RELATED"/>
    <property type="match status" value="1"/>
</dbReference>
<proteinExistence type="predicted"/>
<dbReference type="GO" id="GO:0016791">
    <property type="term" value="F:phosphatase activity"/>
    <property type="evidence" value="ECO:0007669"/>
    <property type="project" value="TreeGrafter"/>
</dbReference>
<dbReference type="AlphaFoldDB" id="A0A1T4MP45"/>
<dbReference type="STRING" id="118967.SAMN02745191_1327"/>